<dbReference type="OrthoDB" id="9806511at2"/>
<dbReference type="Pfam" id="PF09981">
    <property type="entry name" value="DUF2218"/>
    <property type="match status" value="1"/>
</dbReference>
<sequence>MAKIPAPAALRGENGAVLSSRAVIATRLAGRYADLLAQRLGDKADVEPLPGGYRLSFSGGEGLVGCGPDTLSLIAIADDVPSLVGLRDLLRITIERLGHRDRLRVHWN</sequence>
<reference evidence="1 2" key="1">
    <citation type="submission" date="2018-03" db="EMBL/GenBank/DDBJ databases">
        <title>Genomic Encyclopedia of Type Strains, Phase III (KMG-III): the genomes of soil and plant-associated and newly described type strains.</title>
        <authorList>
            <person name="Whitman W."/>
        </authorList>
    </citation>
    <scope>NUCLEOTIDE SEQUENCE [LARGE SCALE GENOMIC DNA]</scope>
    <source>
        <strain evidence="1 2">CGMCC 4.7067</strain>
    </source>
</reference>
<evidence type="ECO:0000313" key="2">
    <source>
        <dbReference type="Proteomes" id="UP000238176"/>
    </source>
</evidence>
<accession>A0A2T0UAT0</accession>
<gene>
    <name evidence="1" type="ORF">B0I28_11337</name>
</gene>
<proteinExistence type="predicted"/>
<protein>
    <recommendedName>
        <fullName evidence="3">DUF2218 domain-containing protein</fullName>
    </recommendedName>
</protein>
<dbReference type="Gene3D" id="3.30.310.50">
    <property type="entry name" value="Alpha-D-phosphohexomutase, C-terminal domain"/>
    <property type="match status" value="1"/>
</dbReference>
<dbReference type="RefSeq" id="WP_106366502.1">
    <property type="nucleotide sequence ID" value="NZ_PVTJ01000013.1"/>
</dbReference>
<dbReference type="EMBL" id="PVTJ01000013">
    <property type="protein sequence ID" value="PRY54927.1"/>
    <property type="molecule type" value="Genomic_DNA"/>
</dbReference>
<comment type="caution">
    <text evidence="1">The sequence shown here is derived from an EMBL/GenBank/DDBJ whole genome shotgun (WGS) entry which is preliminary data.</text>
</comment>
<dbReference type="AlphaFoldDB" id="A0A2T0UAT0"/>
<evidence type="ECO:0000313" key="1">
    <source>
        <dbReference type="EMBL" id="PRY54927.1"/>
    </source>
</evidence>
<evidence type="ECO:0008006" key="3">
    <source>
        <dbReference type="Google" id="ProtNLM"/>
    </source>
</evidence>
<name>A0A2T0UAT0_9ACTN</name>
<keyword evidence="2" id="KW-1185">Reference proteome</keyword>
<organism evidence="1 2">
    <name type="scientific">Glycomyces artemisiae</name>
    <dbReference type="NCBI Taxonomy" id="1076443"/>
    <lineage>
        <taxon>Bacteria</taxon>
        <taxon>Bacillati</taxon>
        <taxon>Actinomycetota</taxon>
        <taxon>Actinomycetes</taxon>
        <taxon>Glycomycetales</taxon>
        <taxon>Glycomycetaceae</taxon>
        <taxon>Glycomyces</taxon>
    </lineage>
</organism>
<dbReference type="InterPro" id="IPR014543">
    <property type="entry name" value="UCP028291"/>
</dbReference>
<dbReference type="Proteomes" id="UP000238176">
    <property type="component" value="Unassembled WGS sequence"/>
</dbReference>